<dbReference type="Proteomes" id="UP000281192">
    <property type="component" value="Chromosome"/>
</dbReference>
<keyword evidence="1" id="KW-0285">Flavoprotein</keyword>
<evidence type="ECO:0000259" key="6">
    <source>
        <dbReference type="PROSITE" id="PS51387"/>
    </source>
</evidence>
<evidence type="ECO:0000256" key="3">
    <source>
        <dbReference type="ARBA" id="ARBA00022827"/>
    </source>
</evidence>
<gene>
    <name evidence="8" type="primary">xdhA</name>
    <name evidence="7" type="ORF">C1707_01540</name>
    <name evidence="8" type="ORF">CFHF_10155</name>
</gene>
<reference evidence="8 9" key="1">
    <citation type="submission" date="2017-12" db="EMBL/GenBank/DDBJ databases">
        <title>The genome sequence of Caulobacter flavus CGMCC1 15093.</title>
        <authorList>
            <person name="Gao J."/>
            <person name="Mao X."/>
            <person name="Sun J."/>
        </authorList>
    </citation>
    <scope>NUCLEOTIDE SEQUENCE [LARGE SCALE GENOMIC DNA]</scope>
    <source>
        <strain evidence="8 9">CGMCC1 15093</strain>
    </source>
</reference>
<dbReference type="InterPro" id="IPR006058">
    <property type="entry name" value="2Fe2S_fd_BS"/>
</dbReference>
<dbReference type="SUPFAM" id="SSF56176">
    <property type="entry name" value="FAD-binding/transporter-associated domain-like"/>
    <property type="match status" value="1"/>
</dbReference>
<dbReference type="InterPro" id="IPR002346">
    <property type="entry name" value="Mopterin_DH_FAD-bd"/>
</dbReference>
<keyword evidence="4" id="KW-0560">Oxidoreductase</keyword>
<dbReference type="AlphaFoldDB" id="A0A2N5CUU6"/>
<dbReference type="InterPro" id="IPR036010">
    <property type="entry name" value="2Fe-2S_ferredoxin-like_sf"/>
</dbReference>
<dbReference type="GO" id="GO:0051537">
    <property type="term" value="F:2 iron, 2 sulfur cluster binding"/>
    <property type="evidence" value="ECO:0007669"/>
    <property type="project" value="InterPro"/>
</dbReference>
<dbReference type="InterPro" id="IPR001041">
    <property type="entry name" value="2Fe-2S_ferredoxin-type"/>
</dbReference>
<dbReference type="RefSeq" id="WP_101712897.1">
    <property type="nucleotide sequence ID" value="NZ_CP026100.1"/>
</dbReference>
<keyword evidence="10" id="KW-1185">Reference proteome</keyword>
<dbReference type="PIRSF" id="PIRSF036557">
    <property type="entry name" value="XdhA_RC"/>
    <property type="match status" value="1"/>
</dbReference>
<dbReference type="EMBL" id="CP026100">
    <property type="protein sequence ID" value="AYV45040.1"/>
    <property type="molecule type" value="Genomic_DNA"/>
</dbReference>
<dbReference type="GO" id="GO:0071949">
    <property type="term" value="F:FAD binding"/>
    <property type="evidence" value="ECO:0007669"/>
    <property type="project" value="InterPro"/>
</dbReference>
<dbReference type="EMBL" id="PJRQ01000018">
    <property type="protein sequence ID" value="PLR17308.1"/>
    <property type="molecule type" value="Genomic_DNA"/>
</dbReference>
<evidence type="ECO:0000256" key="1">
    <source>
        <dbReference type="ARBA" id="ARBA00022630"/>
    </source>
</evidence>
<dbReference type="Proteomes" id="UP000234483">
    <property type="component" value="Unassembled WGS sequence"/>
</dbReference>
<keyword evidence="3" id="KW-0274">FAD</keyword>
<dbReference type="SUPFAM" id="SSF54292">
    <property type="entry name" value="2Fe-2S ferredoxin-like"/>
    <property type="match status" value="1"/>
</dbReference>
<evidence type="ECO:0000313" key="10">
    <source>
        <dbReference type="Proteomes" id="UP000281192"/>
    </source>
</evidence>
<evidence type="ECO:0000313" key="9">
    <source>
        <dbReference type="Proteomes" id="UP000234483"/>
    </source>
</evidence>
<dbReference type="SUPFAM" id="SSF47741">
    <property type="entry name" value="CO dehydrogenase ISP C-domain like"/>
    <property type="match status" value="1"/>
</dbReference>
<proteinExistence type="predicted"/>
<accession>A0A2N5CUU6</accession>
<dbReference type="InterPro" id="IPR016167">
    <property type="entry name" value="FAD-bd_PCMH_sub1"/>
</dbReference>
<dbReference type="PROSITE" id="PS51387">
    <property type="entry name" value="FAD_PCMH"/>
    <property type="match status" value="1"/>
</dbReference>
<dbReference type="Pfam" id="PF01799">
    <property type="entry name" value="Fer2_2"/>
    <property type="match status" value="1"/>
</dbReference>
<keyword evidence="5" id="KW-0408">Iron</keyword>
<reference evidence="7 10" key="2">
    <citation type="submission" date="2018-01" db="EMBL/GenBank/DDBJ databases">
        <title>Complete genome sequence of Caulobacter flavus RHGG3.</title>
        <authorList>
            <person name="Yang E."/>
        </authorList>
    </citation>
    <scope>NUCLEOTIDE SEQUENCE [LARGE SCALE GENOMIC DNA]</scope>
    <source>
        <strain evidence="7 10">RHGG3</strain>
    </source>
</reference>
<organism evidence="8 9">
    <name type="scientific">Caulobacter flavus</name>
    <dbReference type="NCBI Taxonomy" id="1679497"/>
    <lineage>
        <taxon>Bacteria</taxon>
        <taxon>Pseudomonadati</taxon>
        <taxon>Pseudomonadota</taxon>
        <taxon>Alphaproteobacteria</taxon>
        <taxon>Caulobacterales</taxon>
        <taxon>Caulobacteraceae</taxon>
        <taxon>Caulobacter</taxon>
    </lineage>
</organism>
<name>A0A2N5CUU6_9CAUL</name>
<dbReference type="InterPro" id="IPR002888">
    <property type="entry name" value="2Fe-2S-bd"/>
</dbReference>
<dbReference type="Gene3D" id="1.10.150.120">
    <property type="entry name" value="[2Fe-2S]-binding domain"/>
    <property type="match status" value="1"/>
</dbReference>
<dbReference type="InterPro" id="IPR016208">
    <property type="entry name" value="Ald_Oxase/xanthine_DH-like"/>
</dbReference>
<evidence type="ECO:0000256" key="5">
    <source>
        <dbReference type="ARBA" id="ARBA00023004"/>
    </source>
</evidence>
<dbReference type="InterPro" id="IPR016166">
    <property type="entry name" value="FAD-bd_PCMH"/>
</dbReference>
<dbReference type="InterPro" id="IPR036884">
    <property type="entry name" value="2Fe-2S-bd_dom_sf"/>
</dbReference>
<dbReference type="KEGG" id="cfh:C1707_01540"/>
<dbReference type="SUPFAM" id="SSF55447">
    <property type="entry name" value="CO dehydrogenase flavoprotein C-terminal domain-like"/>
    <property type="match status" value="1"/>
</dbReference>
<keyword evidence="2" id="KW-0479">Metal-binding</keyword>
<dbReference type="CDD" id="cd00207">
    <property type="entry name" value="fer2"/>
    <property type="match status" value="1"/>
</dbReference>
<dbReference type="InterPro" id="IPR036318">
    <property type="entry name" value="FAD-bd_PCMH-like_sf"/>
</dbReference>
<dbReference type="Gene3D" id="3.10.20.30">
    <property type="match status" value="1"/>
</dbReference>
<dbReference type="InterPro" id="IPR005107">
    <property type="entry name" value="CO_DH_flav_C"/>
</dbReference>
<dbReference type="InterPro" id="IPR012675">
    <property type="entry name" value="Beta-grasp_dom_sf"/>
</dbReference>
<dbReference type="InterPro" id="IPR016169">
    <property type="entry name" value="FAD-bd_PCMH_sub2"/>
</dbReference>
<dbReference type="GO" id="GO:0004854">
    <property type="term" value="F:xanthine dehydrogenase activity"/>
    <property type="evidence" value="ECO:0007669"/>
    <property type="project" value="InterPro"/>
</dbReference>
<evidence type="ECO:0000256" key="2">
    <source>
        <dbReference type="ARBA" id="ARBA00022723"/>
    </source>
</evidence>
<dbReference type="OrthoDB" id="9792018at2"/>
<dbReference type="Gene3D" id="3.30.390.50">
    <property type="entry name" value="CO dehydrogenase flavoprotein, C-terminal domain"/>
    <property type="match status" value="1"/>
</dbReference>
<feature type="domain" description="FAD-binding PCMH-type" evidence="6">
    <location>
        <begin position="197"/>
        <end position="370"/>
    </location>
</feature>
<dbReference type="PROSITE" id="PS00197">
    <property type="entry name" value="2FE2S_FER_1"/>
    <property type="match status" value="1"/>
</dbReference>
<dbReference type="Pfam" id="PF00111">
    <property type="entry name" value="Fer2"/>
    <property type="match status" value="1"/>
</dbReference>
<evidence type="ECO:0000256" key="4">
    <source>
        <dbReference type="ARBA" id="ARBA00023002"/>
    </source>
</evidence>
<dbReference type="Pfam" id="PF00941">
    <property type="entry name" value="FAD_binding_5"/>
    <property type="match status" value="1"/>
</dbReference>
<dbReference type="InterPro" id="IPR012175">
    <property type="entry name" value="Xanth_DH_ssu_bac"/>
</dbReference>
<dbReference type="SMART" id="SM01092">
    <property type="entry name" value="CO_deh_flav_C"/>
    <property type="match status" value="1"/>
</dbReference>
<dbReference type="InterPro" id="IPR036683">
    <property type="entry name" value="CO_DH_flav_C_dom_sf"/>
</dbReference>
<dbReference type="GO" id="GO:0005506">
    <property type="term" value="F:iron ion binding"/>
    <property type="evidence" value="ECO:0007669"/>
    <property type="project" value="InterPro"/>
</dbReference>
<dbReference type="NCBIfam" id="TIGR02963">
    <property type="entry name" value="xanthine_xdhA"/>
    <property type="match status" value="1"/>
</dbReference>
<protein>
    <submittedName>
        <fullName evidence="8">Xanthine dehydrogenase small subunit</fullName>
    </submittedName>
</protein>
<evidence type="ECO:0000313" key="7">
    <source>
        <dbReference type="EMBL" id="AYV45040.1"/>
    </source>
</evidence>
<evidence type="ECO:0000313" key="8">
    <source>
        <dbReference type="EMBL" id="PLR17308.1"/>
    </source>
</evidence>
<dbReference type="Pfam" id="PF03450">
    <property type="entry name" value="CO_deh_flav_C"/>
    <property type="match status" value="1"/>
</dbReference>
<sequence length="492" mass="51527">MGGTIRFLLDGEVREAAGVDPTTTLLEHLRGPLRRTGTKEGCAEGDCGSCTVLVGELTTGDDLDPVNWRAVNACIQFLPMLDGKAVMTVESLAVGDVAGCKGKPHPVQQALIDRHGSQCGFCTPGIVMSLYGRAVGACGAGAAVEDVLAGNLCRCTGYGPILDAARAVTREAAPDVAAPLRAIQRETMLSLAHEDPVRGVTRRWLAPRGLAELAAAAEANPDAAFVAGATDVGLWVTKLRKPPQTLIDIGRMPELKTIGRVGDALRIGAGVRYVEAIETLSARHPGLADMMRRLGSTQVRNSGTIGGNIANGSPIGDMPPALIALGAVLVLRRGEQVREMPLEDFFVAYGQQDRQPGEFVEAVIVPRGPDGQIFKVYKLSKRFDQDISAVCGAFAITVVDGVVIEARVAFGGMAGTPSRAGACEAALIGAPWTRESVEAAAAKLDEDYTPLSDMRASAAYRATTARNLLIRAFLESAQPGVATSVLAEAAHG</sequence>
<dbReference type="Gene3D" id="3.30.465.10">
    <property type="match status" value="1"/>
</dbReference>
<dbReference type="Gene3D" id="3.30.43.10">
    <property type="entry name" value="Uridine Diphospho-n-acetylenolpyruvylglucosamine Reductase, domain 2"/>
    <property type="match status" value="1"/>
</dbReference>
<dbReference type="PANTHER" id="PTHR45444">
    <property type="entry name" value="XANTHINE DEHYDROGENASE"/>
    <property type="match status" value="1"/>
</dbReference>
<dbReference type="InterPro" id="IPR014307">
    <property type="entry name" value="Xanthine_DH_ssu"/>
</dbReference>
<dbReference type="PANTHER" id="PTHR45444:SF3">
    <property type="entry name" value="XANTHINE DEHYDROGENASE"/>
    <property type="match status" value="1"/>
</dbReference>